<reference evidence="1" key="1">
    <citation type="journal article" date="2015" name="Nature">
        <title>Complex archaea that bridge the gap between prokaryotes and eukaryotes.</title>
        <authorList>
            <person name="Spang A."/>
            <person name="Saw J.H."/>
            <person name="Jorgensen S.L."/>
            <person name="Zaremba-Niedzwiedzka K."/>
            <person name="Martijn J."/>
            <person name="Lind A.E."/>
            <person name="van Eijk R."/>
            <person name="Schleper C."/>
            <person name="Guy L."/>
            <person name="Ettema T.J."/>
        </authorList>
    </citation>
    <scope>NUCLEOTIDE SEQUENCE</scope>
</reference>
<organism evidence="1">
    <name type="scientific">marine sediment metagenome</name>
    <dbReference type="NCBI Taxonomy" id="412755"/>
    <lineage>
        <taxon>unclassified sequences</taxon>
        <taxon>metagenomes</taxon>
        <taxon>ecological metagenomes</taxon>
    </lineage>
</organism>
<gene>
    <name evidence="1" type="ORF">LCGC14_2637000</name>
</gene>
<dbReference type="AlphaFoldDB" id="A0A0F9C9I0"/>
<sequence length="32" mass="3661">MNQFREVRDAIRRLGSNDCFGITSAVYLSKRG</sequence>
<accession>A0A0F9C9I0</accession>
<evidence type="ECO:0000313" key="1">
    <source>
        <dbReference type="EMBL" id="KKK99014.1"/>
    </source>
</evidence>
<dbReference type="EMBL" id="LAZR01045375">
    <property type="protein sequence ID" value="KKK99014.1"/>
    <property type="molecule type" value="Genomic_DNA"/>
</dbReference>
<comment type="caution">
    <text evidence="1">The sequence shown here is derived from an EMBL/GenBank/DDBJ whole genome shotgun (WGS) entry which is preliminary data.</text>
</comment>
<feature type="non-terminal residue" evidence="1">
    <location>
        <position position="32"/>
    </location>
</feature>
<proteinExistence type="predicted"/>
<protein>
    <submittedName>
        <fullName evidence="1">Uncharacterized protein</fullName>
    </submittedName>
</protein>
<name>A0A0F9C9I0_9ZZZZ</name>